<dbReference type="Gene3D" id="1.10.10.10">
    <property type="entry name" value="Winged helix-like DNA-binding domain superfamily/Winged helix DNA-binding domain"/>
    <property type="match status" value="1"/>
</dbReference>
<dbReference type="EMBL" id="BDCX01000005">
    <property type="protein sequence ID" value="GAT66714.1"/>
    <property type="molecule type" value="Genomic_DNA"/>
</dbReference>
<dbReference type="Proteomes" id="UP000077701">
    <property type="component" value="Unassembled WGS sequence"/>
</dbReference>
<dbReference type="InterPro" id="IPR036390">
    <property type="entry name" value="WH_DNA-bd_sf"/>
</dbReference>
<dbReference type="InterPro" id="IPR036388">
    <property type="entry name" value="WH-like_DNA-bd_sf"/>
</dbReference>
<organism evidence="1 2">
    <name type="scientific">Planomonospora sphaerica</name>
    <dbReference type="NCBI Taxonomy" id="161355"/>
    <lineage>
        <taxon>Bacteria</taxon>
        <taxon>Bacillati</taxon>
        <taxon>Actinomycetota</taxon>
        <taxon>Actinomycetes</taxon>
        <taxon>Streptosporangiales</taxon>
        <taxon>Streptosporangiaceae</taxon>
        <taxon>Planomonospora</taxon>
    </lineage>
</organism>
<evidence type="ECO:0000313" key="2">
    <source>
        <dbReference type="Proteomes" id="UP000077701"/>
    </source>
</evidence>
<sequence>MFTGEVGQITVSVGRPAVRQTLGALRTEAIVVTTRGEGTAVRVQPARRTITLGPGDHVHYRPATPAERVELLDEGVGLAVLETADGVQLLALDLVPSETQMMQLHGVARETARMAVRLSAAEGWVFTIPSRGTFASPRERRPERP</sequence>
<dbReference type="AlphaFoldDB" id="A0A161LGW0"/>
<protein>
    <submittedName>
        <fullName evidence="1">GntR family transcriptional regulator</fullName>
    </submittedName>
</protein>
<dbReference type="OrthoDB" id="4338617at2"/>
<keyword evidence="2" id="KW-1185">Reference proteome</keyword>
<gene>
    <name evidence="1" type="ORF">PS9374_02364</name>
</gene>
<accession>A0A161LGW0</accession>
<proteinExistence type="predicted"/>
<reference evidence="1 2" key="1">
    <citation type="journal article" date="2016" name="Genome Announc.">
        <title>Draft Genome Sequence of Planomonospora sphaerica JCM9374, a Rare Actinomycete.</title>
        <authorList>
            <person name="Dohra H."/>
            <person name="Suzuki T."/>
            <person name="Inoue Y."/>
            <person name="Kodani S."/>
        </authorList>
    </citation>
    <scope>NUCLEOTIDE SEQUENCE [LARGE SCALE GENOMIC DNA]</scope>
    <source>
        <strain evidence="1 2">JCM 9374</strain>
    </source>
</reference>
<reference evidence="2" key="2">
    <citation type="submission" date="2016-04" db="EMBL/GenBank/DDBJ databases">
        <title>Planomonospora sphaerica JCM9374 whole genome shotgun sequence.</title>
        <authorList>
            <person name="Suzuki T."/>
            <person name="Dohra H."/>
            <person name="Kodani S."/>
        </authorList>
    </citation>
    <scope>NUCLEOTIDE SEQUENCE [LARGE SCALE GENOMIC DNA]</scope>
    <source>
        <strain evidence="2">JCM 9374</strain>
    </source>
</reference>
<dbReference type="RefSeq" id="WP_068896833.1">
    <property type="nucleotide sequence ID" value="NZ_BDCX01000005.1"/>
</dbReference>
<name>A0A161LGW0_9ACTN</name>
<comment type="caution">
    <text evidence="1">The sequence shown here is derived from an EMBL/GenBank/DDBJ whole genome shotgun (WGS) entry which is preliminary data.</text>
</comment>
<evidence type="ECO:0000313" key="1">
    <source>
        <dbReference type="EMBL" id="GAT66714.1"/>
    </source>
</evidence>
<dbReference type="STRING" id="161355.PS9374_02364"/>
<dbReference type="SUPFAM" id="SSF46785">
    <property type="entry name" value="Winged helix' DNA-binding domain"/>
    <property type="match status" value="1"/>
</dbReference>